<gene>
    <name evidence="1" type="ORF">A1355_07130</name>
</gene>
<protein>
    <submittedName>
        <fullName evidence="1">Uncharacterized protein</fullName>
    </submittedName>
</protein>
<reference evidence="2" key="1">
    <citation type="submission" date="2016-03" db="EMBL/GenBank/DDBJ databases">
        <authorList>
            <person name="Heylen K."/>
            <person name="De Vos P."/>
            <person name="Vekeman B."/>
        </authorList>
    </citation>
    <scope>NUCLEOTIDE SEQUENCE [LARGE SCALE GENOMIC DNA]</scope>
    <source>
        <strain evidence="2">R-45383</strain>
    </source>
</reference>
<dbReference type="STRING" id="702114.A1355_07130"/>
<evidence type="ECO:0000313" key="2">
    <source>
        <dbReference type="Proteomes" id="UP000077628"/>
    </source>
</evidence>
<accession>A0A177NJJ8</accession>
<dbReference type="Proteomes" id="UP000077628">
    <property type="component" value="Unassembled WGS sequence"/>
</dbReference>
<keyword evidence="2" id="KW-1185">Reference proteome</keyword>
<dbReference type="RefSeq" id="WP_064029204.1">
    <property type="nucleotide sequence ID" value="NZ_LUUK01000176.1"/>
</dbReference>
<name>A0A177NJJ8_9GAMM</name>
<evidence type="ECO:0000313" key="1">
    <source>
        <dbReference type="EMBL" id="OAI17734.1"/>
    </source>
</evidence>
<proteinExistence type="predicted"/>
<dbReference type="EMBL" id="LUUK01000176">
    <property type="protein sequence ID" value="OAI17734.1"/>
    <property type="molecule type" value="Genomic_DNA"/>
</dbReference>
<sequence>MNKTRILWASGLLAILTIAIAWLLVPPEWDISVEQLNQASPPSAGATIEPKTSDGAVYGKFLKDSLSFITPGIPPTGNYFLGRNYQWNGMFSPRWQLYSGKATRALLAAGRLADARKAFMAMKVGADSIGVDGSVPFQLPESMRGYTITPGIVAQAASFFLGESCLAVKALNQYPSETAVQVGSDAERKAVSAALARALAWLESQDESLYNADLYAANRLLFDAVAYQACGSLFEDEFALNLVEGYLETALEKFDGTAGYFIEKSGWDTHYQAVAINQINELLMAGYDGVHTETLQADLKLAAQWLAARVGDDGVLHSDGNTRTCWSGETILGGDKLVDAREVWRALAYSGMRFKDDAMQSAANRLANWLRTKPTTTCVR</sequence>
<dbReference type="AlphaFoldDB" id="A0A177NJJ8"/>
<comment type="caution">
    <text evidence="1">The sequence shown here is derived from an EMBL/GenBank/DDBJ whole genome shotgun (WGS) entry which is preliminary data.</text>
</comment>
<organism evidence="1 2">
    <name type="scientific">Methylomonas koyamae</name>
    <dbReference type="NCBI Taxonomy" id="702114"/>
    <lineage>
        <taxon>Bacteria</taxon>
        <taxon>Pseudomonadati</taxon>
        <taxon>Pseudomonadota</taxon>
        <taxon>Gammaproteobacteria</taxon>
        <taxon>Methylococcales</taxon>
        <taxon>Methylococcaceae</taxon>
        <taxon>Methylomonas</taxon>
    </lineage>
</organism>